<dbReference type="InterPro" id="IPR003735">
    <property type="entry name" value="Metal_Tscrpt_repr"/>
</dbReference>
<dbReference type="STRING" id="658167.SAMN04488135_106196"/>
<dbReference type="GO" id="GO:0003677">
    <property type="term" value="F:DNA binding"/>
    <property type="evidence" value="ECO:0007669"/>
    <property type="project" value="UniProtKB-KW"/>
</dbReference>
<evidence type="ECO:0000256" key="1">
    <source>
        <dbReference type="ARBA" id="ARBA00005260"/>
    </source>
</evidence>
<sequence length="92" mass="10119">MSHTIREQDKLLARVRRIRGQMDGIERALLAEKSCGDVLHQIAAARGALTGLMREVMEGHINSHIADPNIASAAEREQGAAELVAVLRTYMK</sequence>
<dbReference type="GO" id="GO:0046872">
    <property type="term" value="F:metal ion binding"/>
    <property type="evidence" value="ECO:0007669"/>
    <property type="project" value="InterPro"/>
</dbReference>
<dbReference type="RefSeq" id="WP_073103684.1">
    <property type="nucleotide sequence ID" value="NZ_FQXE01000006.1"/>
</dbReference>
<dbReference type="PANTHER" id="PTHR33677:SF5">
    <property type="entry name" value="TRANSCRIPTIONAL REPRESSOR FRMR"/>
    <property type="match status" value="1"/>
</dbReference>
<dbReference type="Gene3D" id="1.20.58.1000">
    <property type="entry name" value="Metal-sensitive repressor, helix protomer"/>
    <property type="match status" value="1"/>
</dbReference>
<gene>
    <name evidence="2" type="ORF">SAMN04488135_106196</name>
</gene>
<dbReference type="Proteomes" id="UP000184226">
    <property type="component" value="Unassembled WGS sequence"/>
</dbReference>
<evidence type="ECO:0000313" key="3">
    <source>
        <dbReference type="Proteomes" id="UP000184226"/>
    </source>
</evidence>
<keyword evidence="3" id="KW-1185">Reference proteome</keyword>
<evidence type="ECO:0000313" key="2">
    <source>
        <dbReference type="EMBL" id="SHH95648.1"/>
    </source>
</evidence>
<dbReference type="OrthoDB" id="9806052at2"/>
<dbReference type="EMBL" id="FQXE01000006">
    <property type="protein sequence ID" value="SHH95648.1"/>
    <property type="molecule type" value="Genomic_DNA"/>
</dbReference>
<accession>A0A1M5X7V2</accession>
<name>A0A1M5X7V2_9BURK</name>
<keyword evidence="2" id="KW-0238">DNA-binding</keyword>
<protein>
    <submittedName>
        <fullName evidence="2">DNA-binding transcriptional regulator, FrmR family</fullName>
    </submittedName>
</protein>
<dbReference type="PANTHER" id="PTHR33677">
    <property type="entry name" value="TRANSCRIPTIONAL REPRESSOR FRMR-RELATED"/>
    <property type="match status" value="1"/>
</dbReference>
<dbReference type="InterPro" id="IPR038390">
    <property type="entry name" value="Metal_Tscrpt_repr_sf"/>
</dbReference>
<reference evidence="2 3" key="1">
    <citation type="submission" date="2016-11" db="EMBL/GenBank/DDBJ databases">
        <authorList>
            <person name="Jaros S."/>
            <person name="Januszkiewicz K."/>
            <person name="Wedrychowicz H."/>
        </authorList>
    </citation>
    <scope>NUCLEOTIDE SEQUENCE [LARGE SCALE GENOMIC DNA]</scope>
    <source>
        <strain evidence="2 3">CGMCC 1.10190</strain>
    </source>
</reference>
<organism evidence="2 3">
    <name type="scientific">Pollutimonas bauzanensis</name>
    <dbReference type="NCBI Taxonomy" id="658167"/>
    <lineage>
        <taxon>Bacteria</taxon>
        <taxon>Pseudomonadati</taxon>
        <taxon>Pseudomonadota</taxon>
        <taxon>Betaproteobacteria</taxon>
        <taxon>Burkholderiales</taxon>
        <taxon>Alcaligenaceae</taxon>
        <taxon>Pollutimonas</taxon>
    </lineage>
</organism>
<comment type="similarity">
    <text evidence="1">Belongs to the FrmR/RcnR family.</text>
</comment>
<dbReference type="Pfam" id="PF02583">
    <property type="entry name" value="Trns_repr_metal"/>
    <property type="match status" value="1"/>
</dbReference>
<dbReference type="AlphaFoldDB" id="A0A1M5X7V2"/>
<dbReference type="CDD" id="cd10153">
    <property type="entry name" value="RcnR-FrmR-like_DUF156"/>
    <property type="match status" value="1"/>
</dbReference>
<dbReference type="GO" id="GO:0045892">
    <property type="term" value="P:negative regulation of DNA-templated transcription"/>
    <property type="evidence" value="ECO:0007669"/>
    <property type="project" value="UniProtKB-ARBA"/>
</dbReference>
<proteinExistence type="inferred from homology"/>